<gene>
    <name evidence="1" type="ORF">TIFTF001_052300</name>
</gene>
<accession>A0AA88JH26</accession>
<name>A0AA88JH26_FICCA</name>
<comment type="caution">
    <text evidence="1">The sequence shown here is derived from an EMBL/GenBank/DDBJ whole genome shotgun (WGS) entry which is preliminary data.</text>
</comment>
<keyword evidence="2" id="KW-1185">Reference proteome</keyword>
<organism evidence="1 2">
    <name type="scientific">Ficus carica</name>
    <name type="common">Common fig</name>
    <dbReference type="NCBI Taxonomy" id="3494"/>
    <lineage>
        <taxon>Eukaryota</taxon>
        <taxon>Viridiplantae</taxon>
        <taxon>Streptophyta</taxon>
        <taxon>Embryophyta</taxon>
        <taxon>Tracheophyta</taxon>
        <taxon>Spermatophyta</taxon>
        <taxon>Magnoliopsida</taxon>
        <taxon>eudicotyledons</taxon>
        <taxon>Gunneridae</taxon>
        <taxon>Pentapetalae</taxon>
        <taxon>rosids</taxon>
        <taxon>fabids</taxon>
        <taxon>Rosales</taxon>
        <taxon>Moraceae</taxon>
        <taxon>Ficeae</taxon>
        <taxon>Ficus</taxon>
    </lineage>
</organism>
<dbReference type="EMBL" id="BTGU01010785">
    <property type="protein sequence ID" value="GMN74045.1"/>
    <property type="molecule type" value="Genomic_DNA"/>
</dbReference>
<protein>
    <submittedName>
        <fullName evidence="1">Uncharacterized protein</fullName>
    </submittedName>
</protein>
<evidence type="ECO:0000313" key="1">
    <source>
        <dbReference type="EMBL" id="GMN74045.1"/>
    </source>
</evidence>
<dbReference type="AlphaFoldDB" id="A0AA88JH26"/>
<proteinExistence type="predicted"/>
<reference evidence="1" key="1">
    <citation type="submission" date="2023-07" db="EMBL/GenBank/DDBJ databases">
        <title>draft genome sequence of fig (Ficus carica).</title>
        <authorList>
            <person name="Takahashi T."/>
            <person name="Nishimura K."/>
        </authorList>
    </citation>
    <scope>NUCLEOTIDE SEQUENCE</scope>
</reference>
<dbReference type="Proteomes" id="UP001187192">
    <property type="component" value="Unassembled WGS sequence"/>
</dbReference>
<sequence>MLPRSWILDPNFIVPDIPEAIAVSFVKLPPRFNLTF</sequence>
<evidence type="ECO:0000313" key="2">
    <source>
        <dbReference type="Proteomes" id="UP001187192"/>
    </source>
</evidence>